<dbReference type="EMBL" id="MU006710">
    <property type="protein sequence ID" value="KAF2629246.1"/>
    <property type="molecule type" value="Genomic_DNA"/>
</dbReference>
<reference evidence="1" key="1">
    <citation type="journal article" date="2020" name="Stud. Mycol.">
        <title>101 Dothideomycetes genomes: a test case for predicting lifestyles and emergence of pathogens.</title>
        <authorList>
            <person name="Haridas S."/>
            <person name="Albert R."/>
            <person name="Binder M."/>
            <person name="Bloem J."/>
            <person name="Labutti K."/>
            <person name="Salamov A."/>
            <person name="Andreopoulos B."/>
            <person name="Baker S."/>
            <person name="Barry K."/>
            <person name="Bills G."/>
            <person name="Bluhm B."/>
            <person name="Cannon C."/>
            <person name="Castanera R."/>
            <person name="Culley D."/>
            <person name="Daum C."/>
            <person name="Ezra D."/>
            <person name="Gonzalez J."/>
            <person name="Henrissat B."/>
            <person name="Kuo A."/>
            <person name="Liang C."/>
            <person name="Lipzen A."/>
            <person name="Lutzoni F."/>
            <person name="Magnuson J."/>
            <person name="Mondo S."/>
            <person name="Nolan M."/>
            <person name="Ohm R."/>
            <person name="Pangilinan J."/>
            <person name="Park H.-J."/>
            <person name="Ramirez L."/>
            <person name="Alfaro M."/>
            <person name="Sun H."/>
            <person name="Tritt A."/>
            <person name="Yoshinaga Y."/>
            <person name="Zwiers L.-H."/>
            <person name="Turgeon B."/>
            <person name="Goodwin S."/>
            <person name="Spatafora J."/>
            <person name="Crous P."/>
            <person name="Grigoriev I."/>
        </authorList>
    </citation>
    <scope>NUCLEOTIDE SEQUENCE</scope>
    <source>
        <strain evidence="1">CBS 525.71</strain>
    </source>
</reference>
<dbReference type="Proteomes" id="UP000799754">
    <property type="component" value="Unassembled WGS sequence"/>
</dbReference>
<protein>
    <submittedName>
        <fullName evidence="1">Uncharacterized protein</fullName>
    </submittedName>
</protein>
<name>A0ACB6S517_9PLEO</name>
<gene>
    <name evidence="1" type="ORF">BU25DRAFT_420125</name>
</gene>
<accession>A0ACB6S517</accession>
<keyword evidence="2" id="KW-1185">Reference proteome</keyword>
<organism evidence="1 2">
    <name type="scientific">Macroventuria anomochaeta</name>
    <dbReference type="NCBI Taxonomy" id="301207"/>
    <lineage>
        <taxon>Eukaryota</taxon>
        <taxon>Fungi</taxon>
        <taxon>Dikarya</taxon>
        <taxon>Ascomycota</taxon>
        <taxon>Pezizomycotina</taxon>
        <taxon>Dothideomycetes</taxon>
        <taxon>Pleosporomycetidae</taxon>
        <taxon>Pleosporales</taxon>
        <taxon>Pleosporineae</taxon>
        <taxon>Didymellaceae</taxon>
        <taxon>Macroventuria</taxon>
    </lineage>
</organism>
<evidence type="ECO:0000313" key="2">
    <source>
        <dbReference type="Proteomes" id="UP000799754"/>
    </source>
</evidence>
<comment type="caution">
    <text evidence="1">The sequence shown here is derived from an EMBL/GenBank/DDBJ whole genome shotgun (WGS) entry which is preliminary data.</text>
</comment>
<sequence length="400" mass="44762">MLGDRRLPPRWYKPNAAYFLIDCFSRHLHPLEESRFHIAHAAGTWDRKEITSHFEDNKVLCAANFEPLLPRIIHQLLVVKVLPELSSALLLLATPVVSEATLKQVALVQLEASHSVEGPLGLYIIWPTLLIIIAFLSSKSLLWLMMQDCVEEAKQVIFRLHSTKGDDTFATQDFDETKRHTAIDQKLETAWLSMFMKASYRRRVAITCFYCFLGQSTAILVINNYGPTFYAAFGFDVRQTLLLTAGWVSVSIPFWLIGAFLSDIIGRGPIMLIGIGVIIEAAAVRYFEMDPTRKGLGALGVTILFCFNAVYQLGVDVGGNVFYSEVFPNQIRSKGVVLVFIIISGLGWIVLYFVLPETLSMPLKSVAKLFGDDPATIAALSEGSAHEVRFHEMKSERSEV</sequence>
<evidence type="ECO:0000313" key="1">
    <source>
        <dbReference type="EMBL" id="KAF2629246.1"/>
    </source>
</evidence>
<proteinExistence type="predicted"/>